<keyword evidence="3 5" id="KW-0732">Signal</keyword>
<dbReference type="Proteomes" id="UP000509791">
    <property type="component" value="Chromosome"/>
</dbReference>
<dbReference type="AlphaFoldDB" id="A0A7U7CAV1"/>
<evidence type="ECO:0000256" key="2">
    <source>
        <dbReference type="ARBA" id="ARBA00022448"/>
    </source>
</evidence>
<dbReference type="EMBL" id="LR822027">
    <property type="protein sequence ID" value="CAD0151229.1"/>
    <property type="molecule type" value="Genomic_DNA"/>
</dbReference>
<feature type="chain" id="PRO_5038383501" evidence="5">
    <location>
        <begin position="21"/>
        <end position="391"/>
    </location>
</feature>
<dbReference type="InterPro" id="IPR028082">
    <property type="entry name" value="Peripla_BP_I"/>
</dbReference>
<dbReference type="PROSITE" id="PS51257">
    <property type="entry name" value="PROKAR_LIPOPROTEIN"/>
    <property type="match status" value="1"/>
</dbReference>
<evidence type="ECO:0000313" key="7">
    <source>
        <dbReference type="EMBL" id="CAD0151229.1"/>
    </source>
</evidence>
<dbReference type="PANTHER" id="PTHR30483:SF6">
    <property type="entry name" value="PERIPLASMIC BINDING PROTEIN OF ABC TRANSPORTER FOR NATURAL AMINO ACIDS"/>
    <property type="match status" value="1"/>
</dbReference>
<proteinExistence type="inferred from homology"/>
<protein>
    <submittedName>
        <fullName evidence="7">Branched-chain amino acid ABC uptake transporter substrate-binding protein</fullName>
    </submittedName>
</protein>
<dbReference type="Pfam" id="PF13458">
    <property type="entry name" value="Peripla_BP_6"/>
    <property type="match status" value="1"/>
</dbReference>
<dbReference type="InterPro" id="IPR028081">
    <property type="entry name" value="Leu-bd"/>
</dbReference>
<dbReference type="PRINTS" id="PR00337">
    <property type="entry name" value="LEUILEVALBP"/>
</dbReference>
<evidence type="ECO:0000256" key="1">
    <source>
        <dbReference type="ARBA" id="ARBA00010062"/>
    </source>
</evidence>
<sequence>MYKKITLIVLAFFASIFLVACGKSPDVTANAKGTKIGDTIKIGVNMELTGAVAAYGKSEQNGIKLAVDEINKAGGVDGKKLELVTKDNKSENAEASTSSTNLAIQSNVNAIVGPATSGAVAAASLVSQKTGVPLITPSGTQDDLTVDANGVKKFVFRASFKDSYQGEVLAAYSYNNLNAKKVVLYYDNASDYAKGIADEFKRKYKGQIVTEATFTSGDKDYQSALTKFKDLDYDAVVMPGYYTETGIITKQARDLGIDKPILGPDGFSDEKFTELAGKKNASNVYYVSGYSTNVALSDKASGFIKEYEKAYKIEPNMFAALAYDSVYMIAESSKGAKTSVDIADNLANLKNFVGVTGKMTIDKDHNPIKTALMVKRDNGEEVSAEAVEIEK</sequence>
<dbReference type="PANTHER" id="PTHR30483">
    <property type="entry name" value="LEUCINE-SPECIFIC-BINDING PROTEIN"/>
    <property type="match status" value="1"/>
</dbReference>
<accession>A0A7U7CAV1</accession>
<evidence type="ECO:0000256" key="3">
    <source>
        <dbReference type="ARBA" id="ARBA00022729"/>
    </source>
</evidence>
<dbReference type="SUPFAM" id="SSF53822">
    <property type="entry name" value="Periplasmic binding protein-like I"/>
    <property type="match status" value="1"/>
</dbReference>
<keyword evidence="2" id="KW-0813">Transport</keyword>
<dbReference type="InterPro" id="IPR051010">
    <property type="entry name" value="BCAA_transport"/>
</dbReference>
<gene>
    <name evidence="7" type="primary">livJ</name>
    <name evidence="7" type="ORF">STHERMO_0382</name>
</gene>
<evidence type="ECO:0000313" key="8">
    <source>
        <dbReference type="Proteomes" id="UP000509791"/>
    </source>
</evidence>
<name>A0A7U7CAV1_STRTR</name>
<dbReference type="GO" id="GO:0006865">
    <property type="term" value="P:amino acid transport"/>
    <property type="evidence" value="ECO:0007669"/>
    <property type="project" value="UniProtKB-KW"/>
</dbReference>
<comment type="similarity">
    <text evidence="1">Belongs to the leucine-binding protein family.</text>
</comment>
<dbReference type="InterPro" id="IPR000709">
    <property type="entry name" value="Leu_Ile_Val-bd"/>
</dbReference>
<feature type="domain" description="Leucine-binding protein" evidence="6">
    <location>
        <begin position="39"/>
        <end position="377"/>
    </location>
</feature>
<evidence type="ECO:0000256" key="5">
    <source>
        <dbReference type="SAM" id="SignalP"/>
    </source>
</evidence>
<keyword evidence="4" id="KW-0029">Amino-acid transport</keyword>
<dbReference type="CDD" id="cd06347">
    <property type="entry name" value="PBP1_ABC_LivK_ligand_binding-like"/>
    <property type="match status" value="1"/>
</dbReference>
<organism evidence="7 8">
    <name type="scientific">Streptococcus thermophilus</name>
    <dbReference type="NCBI Taxonomy" id="1308"/>
    <lineage>
        <taxon>Bacteria</taxon>
        <taxon>Bacillati</taxon>
        <taxon>Bacillota</taxon>
        <taxon>Bacilli</taxon>
        <taxon>Lactobacillales</taxon>
        <taxon>Streptococcaceae</taxon>
        <taxon>Streptococcus</taxon>
    </lineage>
</organism>
<dbReference type="Gene3D" id="3.40.50.2300">
    <property type="match status" value="2"/>
</dbReference>
<feature type="signal peptide" evidence="5">
    <location>
        <begin position="1"/>
        <end position="20"/>
    </location>
</feature>
<evidence type="ECO:0000256" key="4">
    <source>
        <dbReference type="ARBA" id="ARBA00022970"/>
    </source>
</evidence>
<dbReference type="RefSeq" id="WP_179972642.1">
    <property type="nucleotide sequence ID" value="NZ_LR822020.1"/>
</dbReference>
<reference evidence="7 8" key="1">
    <citation type="submission" date="2020-06" db="EMBL/GenBank/DDBJ databases">
        <authorList>
            <person name="Chuat V."/>
        </authorList>
    </citation>
    <scope>NUCLEOTIDE SEQUENCE [LARGE SCALE GENOMIC DNA]</scope>
    <source>
        <strain evidence="7">STH_CIRM_998</strain>
    </source>
</reference>
<evidence type="ECO:0000259" key="6">
    <source>
        <dbReference type="Pfam" id="PF13458"/>
    </source>
</evidence>